<proteinExistence type="predicted"/>
<dbReference type="EMBL" id="JBEAFC010000012">
    <property type="protein sequence ID" value="KAL1534282.1"/>
    <property type="molecule type" value="Genomic_DNA"/>
</dbReference>
<organism evidence="2 3">
    <name type="scientific">Salvia divinorum</name>
    <name type="common">Maria pastora</name>
    <name type="synonym">Diviner's sage</name>
    <dbReference type="NCBI Taxonomy" id="28513"/>
    <lineage>
        <taxon>Eukaryota</taxon>
        <taxon>Viridiplantae</taxon>
        <taxon>Streptophyta</taxon>
        <taxon>Embryophyta</taxon>
        <taxon>Tracheophyta</taxon>
        <taxon>Spermatophyta</taxon>
        <taxon>Magnoliopsida</taxon>
        <taxon>eudicotyledons</taxon>
        <taxon>Gunneridae</taxon>
        <taxon>Pentapetalae</taxon>
        <taxon>asterids</taxon>
        <taxon>lamiids</taxon>
        <taxon>Lamiales</taxon>
        <taxon>Lamiaceae</taxon>
        <taxon>Nepetoideae</taxon>
        <taxon>Mentheae</taxon>
        <taxon>Salviinae</taxon>
        <taxon>Salvia</taxon>
        <taxon>Salvia subgen. Calosphace</taxon>
    </lineage>
</organism>
<dbReference type="Gene3D" id="3.40.50.2000">
    <property type="entry name" value="Glycogen Phosphorylase B"/>
    <property type="match status" value="2"/>
</dbReference>
<accession>A0ABD1FR23</accession>
<dbReference type="GO" id="GO:0016757">
    <property type="term" value="F:glycosyltransferase activity"/>
    <property type="evidence" value="ECO:0007669"/>
    <property type="project" value="UniProtKB-ARBA"/>
</dbReference>
<feature type="domain" description="Erythromycin biosynthesis protein CIII-like C-terminal" evidence="1">
    <location>
        <begin position="385"/>
        <end position="439"/>
    </location>
</feature>
<keyword evidence="3" id="KW-1185">Reference proteome</keyword>
<evidence type="ECO:0000313" key="2">
    <source>
        <dbReference type="EMBL" id="KAL1534282.1"/>
    </source>
</evidence>
<sequence>MRTKPIVAFMAFGTKGDVYPIAAIAAAFASDQKHYEVAFVTHSAHENMKRHLGAKRISYFSISSPPVLSFCQDHDHGGSIDESFPRQKKEITRKHRQECVSVFERIYGEDPVMDGDLVFINFFALEGWSLAELFHVRCVVVAPYVVPYSAPTSFERQFRNELPLLYKYLREAPSSKIGWEDVIHWMWPLFNEDWGKWRSLDLNLSFLPFTDPVTDLPTWHDRPSSPLLLYGVSQEVVECPGYWPSAVRVCGFWFLPAEWQFSCASCAEISSLISRRQLNDGKNWCQSHAKLKSFLDSSEDHLIFISLSSIGSMGYFQSPQIFLRVLGNVLSISSHRFILFSAGYGPLDTAINLLAQRPQSTSEQMQSSEIQISLFDGRLFCFSGEIPYNLLFPKCAAVIHHGGSGTTAAALHAGVSQVICPFILDQFYWAERMFWLGVASEPLNASCVLPDKDDESCILGAATLLVQAINKALSPQVKSRAKEIADRISTEDGVSTALRIIKEEILGVK</sequence>
<dbReference type="SUPFAM" id="SSF53756">
    <property type="entry name" value="UDP-Glycosyltransferase/glycogen phosphorylase"/>
    <property type="match status" value="1"/>
</dbReference>
<reference evidence="2 3" key="1">
    <citation type="submission" date="2024-06" db="EMBL/GenBank/DDBJ databases">
        <title>A chromosome level genome sequence of Diviner's sage (Salvia divinorum).</title>
        <authorList>
            <person name="Ford S.A."/>
            <person name="Ro D.-K."/>
            <person name="Ness R.W."/>
            <person name="Phillips M.A."/>
        </authorList>
    </citation>
    <scope>NUCLEOTIDE SEQUENCE [LARGE SCALE GENOMIC DNA]</scope>
    <source>
        <strain evidence="2">SAF-2024a</strain>
        <tissue evidence="2">Leaf</tissue>
    </source>
</reference>
<dbReference type="AlphaFoldDB" id="A0ABD1FR23"/>
<name>A0ABD1FR23_SALDI</name>
<evidence type="ECO:0000259" key="1">
    <source>
        <dbReference type="Pfam" id="PF06722"/>
    </source>
</evidence>
<dbReference type="Pfam" id="PF06722">
    <property type="entry name" value="EryCIII-like_C"/>
    <property type="match status" value="1"/>
</dbReference>
<dbReference type="Proteomes" id="UP001567538">
    <property type="component" value="Unassembled WGS sequence"/>
</dbReference>
<dbReference type="InterPro" id="IPR050426">
    <property type="entry name" value="Glycosyltransferase_28"/>
</dbReference>
<dbReference type="PANTHER" id="PTHR48050">
    <property type="entry name" value="STEROL 3-BETA-GLUCOSYLTRANSFERASE"/>
    <property type="match status" value="1"/>
</dbReference>
<dbReference type="InterPro" id="IPR010610">
    <property type="entry name" value="EryCIII-like_C"/>
</dbReference>
<comment type="caution">
    <text evidence="2">The sequence shown here is derived from an EMBL/GenBank/DDBJ whole genome shotgun (WGS) entry which is preliminary data.</text>
</comment>
<dbReference type="PANTHER" id="PTHR48050:SF11">
    <property type="entry name" value="GLYCOSYLTRANSFERASE"/>
    <property type="match status" value="1"/>
</dbReference>
<protein>
    <submittedName>
        <fullName evidence="2">Sterol 3-beta-glucosyltransferase UGT80B1 isoform X3</fullName>
    </submittedName>
</protein>
<gene>
    <name evidence="2" type="ORF">AAHA92_30477</name>
</gene>
<evidence type="ECO:0000313" key="3">
    <source>
        <dbReference type="Proteomes" id="UP001567538"/>
    </source>
</evidence>